<evidence type="ECO:0000259" key="1">
    <source>
        <dbReference type="Pfam" id="PF13183"/>
    </source>
</evidence>
<feature type="domain" description="4Fe-4S ferredoxin-type" evidence="1">
    <location>
        <begin position="66"/>
        <end position="145"/>
    </location>
</feature>
<accession>T1A3L4</accession>
<reference evidence="2" key="2">
    <citation type="journal article" date="2014" name="ISME J.">
        <title>Microbial stratification in low pH oxic and suboxic macroscopic growths along an acid mine drainage.</title>
        <authorList>
            <person name="Mendez-Garcia C."/>
            <person name="Mesa V."/>
            <person name="Sprenger R.R."/>
            <person name="Richter M."/>
            <person name="Diez M.S."/>
            <person name="Solano J."/>
            <person name="Bargiela R."/>
            <person name="Golyshina O.V."/>
            <person name="Manteca A."/>
            <person name="Ramos J.L."/>
            <person name="Gallego J.R."/>
            <person name="Llorente I."/>
            <person name="Martins Dos Santos V.A."/>
            <person name="Jensen O.N."/>
            <person name="Pelaez A.I."/>
            <person name="Sanchez J."/>
            <person name="Ferrer M."/>
        </authorList>
    </citation>
    <scope>NUCLEOTIDE SEQUENCE</scope>
</reference>
<gene>
    <name evidence="2" type="ORF">B2A_06877</name>
</gene>
<dbReference type="InterPro" id="IPR009051">
    <property type="entry name" value="Helical_ferredxn"/>
</dbReference>
<feature type="non-terminal residue" evidence="2">
    <location>
        <position position="262"/>
    </location>
</feature>
<dbReference type="EMBL" id="AUZZ01004905">
    <property type="protein sequence ID" value="EQD51483.1"/>
    <property type="molecule type" value="Genomic_DNA"/>
</dbReference>
<dbReference type="Gene3D" id="1.10.1060.10">
    <property type="entry name" value="Alpha-helical ferredoxin"/>
    <property type="match status" value="1"/>
</dbReference>
<dbReference type="SUPFAM" id="SSF46548">
    <property type="entry name" value="alpha-helical ferredoxin"/>
    <property type="match status" value="1"/>
</dbReference>
<dbReference type="InterPro" id="IPR017900">
    <property type="entry name" value="4Fe4S_Fe_S_CS"/>
</dbReference>
<reference evidence="2" key="1">
    <citation type="submission" date="2013-08" db="EMBL/GenBank/DDBJ databases">
        <authorList>
            <person name="Mendez C."/>
            <person name="Richter M."/>
            <person name="Ferrer M."/>
            <person name="Sanchez J."/>
        </authorList>
    </citation>
    <scope>NUCLEOTIDE SEQUENCE</scope>
</reference>
<comment type="caution">
    <text evidence="2">The sequence shown here is derived from an EMBL/GenBank/DDBJ whole genome shotgun (WGS) entry which is preliminary data.</text>
</comment>
<evidence type="ECO:0000313" key="2">
    <source>
        <dbReference type="EMBL" id="EQD51483.1"/>
    </source>
</evidence>
<dbReference type="GO" id="GO:0051536">
    <property type="term" value="F:iron-sulfur cluster binding"/>
    <property type="evidence" value="ECO:0007669"/>
    <property type="project" value="InterPro"/>
</dbReference>
<dbReference type="AlphaFoldDB" id="T1A3L4"/>
<protein>
    <submittedName>
        <fullName evidence="2">FAD linked oxidase domain-containing protein</fullName>
    </submittedName>
</protein>
<sequence>MEFLEEAETHEFRAYKQRIDPQGHFNRGKLMPGSDLSNAYTPSFNLLGHESLIMQQSAIGTIADSIKDCLRCGKCKPVCATHVPRANLLYSPRNKILATSLLIEAFLYEEQTRRGVSVRHWDEFADVGEHCTVCHKCLAPCPVDIDFGDVSMAMRDLLRRMGKRRFNPGTTAAMFFLNATSPETIRLTRKLMIEWGYKAQRTGNRLLKGLARAQTQHPPATTGKPVIREQVVHFLNKKMPGGLPKKTARALLDIENAAYVPV</sequence>
<dbReference type="PANTHER" id="PTHR32479:SF17">
    <property type="entry name" value="GLYCOLATE OXIDASE IRON-SULFUR SUBUNIT"/>
    <property type="match status" value="1"/>
</dbReference>
<name>T1A3L4_9ZZZZ</name>
<dbReference type="InterPro" id="IPR017896">
    <property type="entry name" value="4Fe4S_Fe-S-bd"/>
</dbReference>
<organism evidence="2">
    <name type="scientific">mine drainage metagenome</name>
    <dbReference type="NCBI Taxonomy" id="410659"/>
    <lineage>
        <taxon>unclassified sequences</taxon>
        <taxon>metagenomes</taxon>
        <taxon>ecological metagenomes</taxon>
    </lineage>
</organism>
<dbReference type="PROSITE" id="PS00198">
    <property type="entry name" value="4FE4S_FER_1"/>
    <property type="match status" value="1"/>
</dbReference>
<dbReference type="PANTHER" id="PTHR32479">
    <property type="entry name" value="GLYCOLATE OXIDASE IRON-SULFUR SUBUNIT"/>
    <property type="match status" value="1"/>
</dbReference>
<proteinExistence type="predicted"/>
<dbReference type="Pfam" id="PF13183">
    <property type="entry name" value="Fer4_8"/>
    <property type="match status" value="1"/>
</dbReference>